<organism evidence="2 3">
    <name type="scientific">Daedalea quercina L-15889</name>
    <dbReference type="NCBI Taxonomy" id="1314783"/>
    <lineage>
        <taxon>Eukaryota</taxon>
        <taxon>Fungi</taxon>
        <taxon>Dikarya</taxon>
        <taxon>Basidiomycota</taxon>
        <taxon>Agaricomycotina</taxon>
        <taxon>Agaricomycetes</taxon>
        <taxon>Polyporales</taxon>
        <taxon>Fomitopsis</taxon>
    </lineage>
</organism>
<feature type="domain" description="N-acetyltransferase" evidence="1">
    <location>
        <begin position="85"/>
        <end position="259"/>
    </location>
</feature>
<dbReference type="InterPro" id="IPR016181">
    <property type="entry name" value="Acyl_CoA_acyltransferase"/>
</dbReference>
<proteinExistence type="predicted"/>
<keyword evidence="3" id="KW-1185">Reference proteome</keyword>
<name>A0A165T7W5_9APHY</name>
<protein>
    <recommendedName>
        <fullName evidence="1">N-acetyltransferase domain-containing protein</fullName>
    </recommendedName>
</protein>
<dbReference type="STRING" id="1314783.A0A165T7W5"/>
<gene>
    <name evidence="2" type="ORF">DAEQUDRAFT_722157</name>
</gene>
<dbReference type="OrthoDB" id="2744543at2759"/>
<reference evidence="2 3" key="1">
    <citation type="journal article" date="2016" name="Mol. Biol. Evol.">
        <title>Comparative Genomics of Early-Diverging Mushroom-Forming Fungi Provides Insights into the Origins of Lignocellulose Decay Capabilities.</title>
        <authorList>
            <person name="Nagy L.G."/>
            <person name="Riley R."/>
            <person name="Tritt A."/>
            <person name="Adam C."/>
            <person name="Daum C."/>
            <person name="Floudas D."/>
            <person name="Sun H."/>
            <person name="Yadav J.S."/>
            <person name="Pangilinan J."/>
            <person name="Larsson K.H."/>
            <person name="Matsuura K."/>
            <person name="Barry K."/>
            <person name="Labutti K."/>
            <person name="Kuo R."/>
            <person name="Ohm R.A."/>
            <person name="Bhattacharya S.S."/>
            <person name="Shirouzu T."/>
            <person name="Yoshinaga Y."/>
            <person name="Martin F.M."/>
            <person name="Grigoriev I.V."/>
            <person name="Hibbett D.S."/>
        </authorList>
    </citation>
    <scope>NUCLEOTIDE SEQUENCE [LARGE SCALE GENOMIC DNA]</scope>
    <source>
        <strain evidence="2 3">L-15889</strain>
    </source>
</reference>
<accession>A0A165T7W5</accession>
<evidence type="ECO:0000313" key="3">
    <source>
        <dbReference type="Proteomes" id="UP000076727"/>
    </source>
</evidence>
<dbReference type="PANTHER" id="PTHR42791">
    <property type="entry name" value="GNAT FAMILY ACETYLTRANSFERASE"/>
    <property type="match status" value="1"/>
</dbReference>
<dbReference type="GO" id="GO:0016747">
    <property type="term" value="F:acyltransferase activity, transferring groups other than amino-acyl groups"/>
    <property type="evidence" value="ECO:0007669"/>
    <property type="project" value="InterPro"/>
</dbReference>
<sequence length="279" mass="30675">MANKCRLGSQQQQSILIASSTPCISLQMYSKSNAKGADEDGGLLLSTNGRSFDEAVKVIRFVNVPRAASTKTAAFAHDPLFEYMRNTPDAEESRLIRLLDYLTNFLQFIVRAHVQRALVVDGGYAYVAFGVPGDITSSLERVASAMIRCIRKARTPEQNKRWSETMEKQDAAIQEAIGERIRGMFCVYDLAAHPDRQGRGYGSALMAAANAKADDLGLASWLVSSNINNTAFYESCGFVTVRQFAVGEDNPTWTKPPVVVSIMVREAHGRANEREKAVA</sequence>
<evidence type="ECO:0000313" key="2">
    <source>
        <dbReference type="EMBL" id="KZT73054.1"/>
    </source>
</evidence>
<dbReference type="PANTHER" id="PTHR42791:SF1">
    <property type="entry name" value="N-ACETYLTRANSFERASE DOMAIN-CONTAINING PROTEIN"/>
    <property type="match status" value="1"/>
</dbReference>
<dbReference type="InterPro" id="IPR052523">
    <property type="entry name" value="Trichothecene_AcTrans"/>
</dbReference>
<evidence type="ECO:0000259" key="1">
    <source>
        <dbReference type="PROSITE" id="PS51186"/>
    </source>
</evidence>
<dbReference type="EMBL" id="KV429038">
    <property type="protein sequence ID" value="KZT73054.1"/>
    <property type="molecule type" value="Genomic_DNA"/>
</dbReference>
<dbReference type="AlphaFoldDB" id="A0A165T7W5"/>
<dbReference type="SUPFAM" id="SSF55729">
    <property type="entry name" value="Acyl-CoA N-acyltransferases (Nat)"/>
    <property type="match status" value="1"/>
</dbReference>
<dbReference type="InterPro" id="IPR000182">
    <property type="entry name" value="GNAT_dom"/>
</dbReference>
<dbReference type="Pfam" id="PF13508">
    <property type="entry name" value="Acetyltransf_7"/>
    <property type="match status" value="1"/>
</dbReference>
<dbReference type="PROSITE" id="PS51186">
    <property type="entry name" value="GNAT"/>
    <property type="match status" value="1"/>
</dbReference>
<dbReference type="Proteomes" id="UP000076727">
    <property type="component" value="Unassembled WGS sequence"/>
</dbReference>
<dbReference type="Gene3D" id="3.40.630.30">
    <property type="match status" value="1"/>
</dbReference>